<dbReference type="AlphaFoldDB" id="A0AAW1RMG0"/>
<sequence>MSAVCAQFLLFHLFFQCEEFEEHKWGVRCQVCFRLPDGADWVTELPRAQTVEYAVAVLHRRKELPLSAVLIFEGRRLLAPLSLCDSGLEPGQTNLVAVEVQE</sequence>
<keyword evidence="1" id="KW-0732">Signal</keyword>
<proteinExistence type="predicted"/>
<keyword evidence="3" id="KW-1185">Reference proteome</keyword>
<dbReference type="EMBL" id="JALJOU010000030">
    <property type="protein sequence ID" value="KAK9834979.1"/>
    <property type="molecule type" value="Genomic_DNA"/>
</dbReference>
<accession>A0AAW1RMG0</accession>
<feature type="signal peptide" evidence="1">
    <location>
        <begin position="1"/>
        <end position="19"/>
    </location>
</feature>
<reference evidence="2 3" key="1">
    <citation type="journal article" date="2024" name="Nat. Commun.">
        <title>Phylogenomics reveals the evolutionary origins of lichenization in chlorophyte algae.</title>
        <authorList>
            <person name="Puginier C."/>
            <person name="Libourel C."/>
            <person name="Otte J."/>
            <person name="Skaloud P."/>
            <person name="Haon M."/>
            <person name="Grisel S."/>
            <person name="Petersen M."/>
            <person name="Berrin J.G."/>
            <person name="Delaux P.M."/>
            <person name="Dal Grande F."/>
            <person name="Keller J."/>
        </authorList>
    </citation>
    <scope>NUCLEOTIDE SEQUENCE [LARGE SCALE GENOMIC DNA]</scope>
    <source>
        <strain evidence="2 3">SAG 245.80</strain>
    </source>
</reference>
<protein>
    <recommendedName>
        <fullName evidence="4">Ubiquitin-like domain-containing protein</fullName>
    </recommendedName>
</protein>
<evidence type="ECO:0000256" key="1">
    <source>
        <dbReference type="SAM" id="SignalP"/>
    </source>
</evidence>
<evidence type="ECO:0008006" key="4">
    <source>
        <dbReference type="Google" id="ProtNLM"/>
    </source>
</evidence>
<evidence type="ECO:0000313" key="3">
    <source>
        <dbReference type="Proteomes" id="UP001445335"/>
    </source>
</evidence>
<organism evidence="2 3">
    <name type="scientific">Elliptochloris bilobata</name>
    <dbReference type="NCBI Taxonomy" id="381761"/>
    <lineage>
        <taxon>Eukaryota</taxon>
        <taxon>Viridiplantae</taxon>
        <taxon>Chlorophyta</taxon>
        <taxon>core chlorophytes</taxon>
        <taxon>Trebouxiophyceae</taxon>
        <taxon>Trebouxiophyceae incertae sedis</taxon>
        <taxon>Elliptochloris clade</taxon>
        <taxon>Elliptochloris</taxon>
    </lineage>
</organism>
<comment type="caution">
    <text evidence="2">The sequence shown here is derived from an EMBL/GenBank/DDBJ whole genome shotgun (WGS) entry which is preliminary data.</text>
</comment>
<gene>
    <name evidence="2" type="ORF">WJX81_001565</name>
</gene>
<dbReference type="Proteomes" id="UP001445335">
    <property type="component" value="Unassembled WGS sequence"/>
</dbReference>
<evidence type="ECO:0000313" key="2">
    <source>
        <dbReference type="EMBL" id="KAK9834979.1"/>
    </source>
</evidence>
<feature type="chain" id="PRO_5044013541" description="Ubiquitin-like domain-containing protein" evidence="1">
    <location>
        <begin position="20"/>
        <end position="102"/>
    </location>
</feature>
<name>A0AAW1RMG0_9CHLO</name>